<evidence type="ECO:0000313" key="2">
    <source>
        <dbReference type="Proteomes" id="UP001151760"/>
    </source>
</evidence>
<dbReference type="EMBL" id="BQNB010015380">
    <property type="protein sequence ID" value="GJT39356.1"/>
    <property type="molecule type" value="Genomic_DNA"/>
</dbReference>
<gene>
    <name evidence="1" type="ORF">Tco_0939221</name>
</gene>
<sequence length="216" mass="24250">MSETLMYQRLARHAANVQSFSDPIMFLTRLKMSWEHSLKRLAIIIEMAFRNFMFAKDDEEMTFLPHEPFSGFGCGSPSASINNEPPLLETEPLDSVNLKQLVYEEMPIAGSVAERMKSQRCMMKGSANPLVKQKLVHVGSSSRSTHQKSSPALTKAKAGSFAYLTSSEDEEGIRDASELQTATDCYLIISNVTPPVWMGHLDNELDVELFDLHDRC</sequence>
<accession>A0ABQ5DJG4</accession>
<evidence type="ECO:0000313" key="1">
    <source>
        <dbReference type="EMBL" id="GJT39356.1"/>
    </source>
</evidence>
<comment type="caution">
    <text evidence="1">The sequence shown here is derived from an EMBL/GenBank/DDBJ whole genome shotgun (WGS) entry which is preliminary data.</text>
</comment>
<proteinExistence type="predicted"/>
<dbReference type="Proteomes" id="UP001151760">
    <property type="component" value="Unassembled WGS sequence"/>
</dbReference>
<reference evidence="1" key="2">
    <citation type="submission" date="2022-01" db="EMBL/GenBank/DDBJ databases">
        <authorList>
            <person name="Yamashiro T."/>
            <person name="Shiraishi A."/>
            <person name="Satake H."/>
            <person name="Nakayama K."/>
        </authorList>
    </citation>
    <scope>NUCLEOTIDE SEQUENCE</scope>
</reference>
<keyword evidence="2" id="KW-1185">Reference proteome</keyword>
<protein>
    <submittedName>
        <fullName evidence="1">Uncharacterized protein</fullName>
    </submittedName>
</protein>
<reference evidence="1" key="1">
    <citation type="journal article" date="2022" name="Int. J. Mol. Sci.">
        <title>Draft Genome of Tanacetum Coccineum: Genomic Comparison of Closely Related Tanacetum-Family Plants.</title>
        <authorList>
            <person name="Yamashiro T."/>
            <person name="Shiraishi A."/>
            <person name="Nakayama K."/>
            <person name="Satake H."/>
        </authorList>
    </citation>
    <scope>NUCLEOTIDE SEQUENCE</scope>
</reference>
<name>A0ABQ5DJG4_9ASTR</name>
<organism evidence="1 2">
    <name type="scientific">Tanacetum coccineum</name>
    <dbReference type="NCBI Taxonomy" id="301880"/>
    <lineage>
        <taxon>Eukaryota</taxon>
        <taxon>Viridiplantae</taxon>
        <taxon>Streptophyta</taxon>
        <taxon>Embryophyta</taxon>
        <taxon>Tracheophyta</taxon>
        <taxon>Spermatophyta</taxon>
        <taxon>Magnoliopsida</taxon>
        <taxon>eudicotyledons</taxon>
        <taxon>Gunneridae</taxon>
        <taxon>Pentapetalae</taxon>
        <taxon>asterids</taxon>
        <taxon>campanulids</taxon>
        <taxon>Asterales</taxon>
        <taxon>Asteraceae</taxon>
        <taxon>Asteroideae</taxon>
        <taxon>Anthemideae</taxon>
        <taxon>Anthemidinae</taxon>
        <taxon>Tanacetum</taxon>
    </lineage>
</organism>